<dbReference type="OrthoDB" id="10253041at2759"/>
<feature type="compositionally biased region" description="Acidic residues" evidence="4">
    <location>
        <begin position="26"/>
        <end position="38"/>
    </location>
</feature>
<evidence type="ECO:0000256" key="3">
    <source>
        <dbReference type="PROSITE-ProRule" id="PRU01379"/>
    </source>
</evidence>
<gene>
    <name evidence="6" type="ORF">SVUK_LOCUS13146</name>
</gene>
<feature type="non-terminal residue" evidence="6">
    <location>
        <position position="1"/>
    </location>
</feature>
<feature type="region of interest" description="Disordered" evidence="4">
    <location>
        <begin position="1"/>
        <end position="38"/>
    </location>
</feature>
<sequence>TSSKSPQKRCSDSLGDAAADRSAEIYEPESSDDDGGLEEDEVFTQFGEDDAVFSCEVDEDVVDIKNVVTHTQLKVSELESYAACFAEYQNGAHAKRPATSVAYPELFQRNAQVGFAFVQTFCEKFKCSRLHDREVVVHEIARARTSTAFRPRVVYDLDSFANEEKRSQVSSITLTNNDSVRAGHVDKKVDHLLFESRFECGNLRRATQVGPTHYELILSPDINQKKEHYQWFYFEVSNVINDVPYTFEIINCLKTTSMYSKGMQPVMYSVCDALAGHRGWVRAGDCVCYYRNLYTSGEDSDVDESKSRKRGFYSIRFNITFHNKGDICYFAYHFPYTYSFLKTSLSRYLSQIPSNLYYSNDTIGESLGGNPLNLLTITAQGSREQVSSRDIVFLSSRVHPGESNSSWMMHGKCFFLEPSANFCTIKDLALITNYQIKQGNSSKHVKIKLK</sequence>
<dbReference type="GO" id="GO:0004181">
    <property type="term" value="F:metallocarboxypeptidase activity"/>
    <property type="evidence" value="ECO:0007669"/>
    <property type="project" value="InterPro"/>
</dbReference>
<evidence type="ECO:0000313" key="7">
    <source>
        <dbReference type="Proteomes" id="UP000270094"/>
    </source>
</evidence>
<evidence type="ECO:0000256" key="1">
    <source>
        <dbReference type="ARBA" id="ARBA00001947"/>
    </source>
</evidence>
<comment type="similarity">
    <text evidence="2 3">Belongs to the peptidase M14 family.</text>
</comment>
<dbReference type="PROSITE" id="PS52035">
    <property type="entry name" value="PEPTIDASE_M14"/>
    <property type="match status" value="1"/>
</dbReference>
<dbReference type="PANTHER" id="PTHR12756">
    <property type="entry name" value="CYTOSOLIC CARBOXYPEPTIDASE"/>
    <property type="match status" value="1"/>
</dbReference>
<dbReference type="Proteomes" id="UP000270094">
    <property type="component" value="Unassembled WGS sequence"/>
</dbReference>
<evidence type="ECO:0000313" key="6">
    <source>
        <dbReference type="EMBL" id="VDM78148.1"/>
    </source>
</evidence>
<dbReference type="AlphaFoldDB" id="A0A3P7LG49"/>
<evidence type="ECO:0000259" key="5">
    <source>
        <dbReference type="PROSITE" id="PS52035"/>
    </source>
</evidence>
<evidence type="ECO:0000256" key="2">
    <source>
        <dbReference type="ARBA" id="ARBA00005988"/>
    </source>
</evidence>
<keyword evidence="7" id="KW-1185">Reference proteome</keyword>
<name>A0A3P7LG49_STRVU</name>
<dbReference type="PANTHER" id="PTHR12756:SF11">
    <property type="entry name" value="CYTOSOLIC CARBOXYPEPTIDASE 1"/>
    <property type="match status" value="1"/>
</dbReference>
<evidence type="ECO:0000256" key="4">
    <source>
        <dbReference type="SAM" id="MobiDB-lite"/>
    </source>
</evidence>
<dbReference type="GO" id="GO:0008270">
    <property type="term" value="F:zinc ion binding"/>
    <property type="evidence" value="ECO:0007669"/>
    <property type="project" value="InterPro"/>
</dbReference>
<dbReference type="InterPro" id="IPR000834">
    <property type="entry name" value="Peptidase_M14"/>
</dbReference>
<feature type="domain" description="Peptidase M14" evidence="5">
    <location>
        <begin position="334"/>
        <end position="450"/>
    </location>
</feature>
<dbReference type="EMBL" id="UYYB01101136">
    <property type="protein sequence ID" value="VDM78148.1"/>
    <property type="molecule type" value="Genomic_DNA"/>
</dbReference>
<dbReference type="Gene3D" id="3.40.630.10">
    <property type="entry name" value="Zn peptidases"/>
    <property type="match status" value="1"/>
</dbReference>
<protein>
    <recommendedName>
        <fullName evidence="5">Peptidase M14 domain-containing protein</fullName>
    </recommendedName>
</protein>
<reference evidence="6 7" key="1">
    <citation type="submission" date="2018-11" db="EMBL/GenBank/DDBJ databases">
        <authorList>
            <consortium name="Pathogen Informatics"/>
        </authorList>
    </citation>
    <scope>NUCLEOTIDE SEQUENCE [LARGE SCALE GENOMIC DNA]</scope>
</reference>
<dbReference type="InterPro" id="IPR040626">
    <property type="entry name" value="Pepdidase_M14_N"/>
</dbReference>
<dbReference type="GO" id="GO:0006508">
    <property type="term" value="P:proteolysis"/>
    <property type="evidence" value="ECO:0007669"/>
    <property type="project" value="InterPro"/>
</dbReference>
<dbReference type="InterPro" id="IPR050821">
    <property type="entry name" value="Cytosolic_carboxypeptidase"/>
</dbReference>
<comment type="caution">
    <text evidence="3">Lacks conserved residue(s) required for the propagation of feature annotation.</text>
</comment>
<dbReference type="Pfam" id="PF18027">
    <property type="entry name" value="Pepdidase_M14_N"/>
    <property type="match status" value="1"/>
</dbReference>
<proteinExistence type="inferred from homology"/>
<dbReference type="Gene3D" id="2.60.40.3120">
    <property type="match status" value="1"/>
</dbReference>
<comment type="cofactor">
    <cofactor evidence="1">
        <name>Zn(2+)</name>
        <dbReference type="ChEBI" id="CHEBI:29105"/>
    </cofactor>
</comment>
<dbReference type="SUPFAM" id="SSF53187">
    <property type="entry name" value="Zn-dependent exopeptidases"/>
    <property type="match status" value="1"/>
</dbReference>
<organism evidence="6 7">
    <name type="scientific">Strongylus vulgaris</name>
    <name type="common">Blood worm</name>
    <dbReference type="NCBI Taxonomy" id="40348"/>
    <lineage>
        <taxon>Eukaryota</taxon>
        <taxon>Metazoa</taxon>
        <taxon>Ecdysozoa</taxon>
        <taxon>Nematoda</taxon>
        <taxon>Chromadorea</taxon>
        <taxon>Rhabditida</taxon>
        <taxon>Rhabditina</taxon>
        <taxon>Rhabditomorpha</taxon>
        <taxon>Strongyloidea</taxon>
        <taxon>Strongylidae</taxon>
        <taxon>Strongylus</taxon>
    </lineage>
</organism>
<accession>A0A3P7LG49</accession>